<reference evidence="1" key="1">
    <citation type="journal article" date="2023" name="Genome Biol. Evol.">
        <title>Long-read-based Genome Assembly of Drosophila gunungcola Reveals Fewer Chemosensory Genes in Flower-breeding Species.</title>
        <authorList>
            <person name="Negi A."/>
            <person name="Liao B.Y."/>
            <person name="Yeh S.D."/>
        </authorList>
    </citation>
    <scope>NUCLEOTIDE SEQUENCE</scope>
    <source>
        <strain evidence="1">Sukarami</strain>
    </source>
</reference>
<gene>
    <name evidence="1" type="ORF">M5D96_003248</name>
</gene>
<dbReference type="AlphaFoldDB" id="A0A9P9YRX7"/>
<feature type="non-terminal residue" evidence="1">
    <location>
        <position position="1"/>
    </location>
</feature>
<name>A0A9P9YRX7_9MUSC</name>
<proteinExistence type="predicted"/>
<organism evidence="1 2">
    <name type="scientific">Drosophila gunungcola</name>
    <name type="common">fruit fly</name>
    <dbReference type="NCBI Taxonomy" id="103775"/>
    <lineage>
        <taxon>Eukaryota</taxon>
        <taxon>Metazoa</taxon>
        <taxon>Ecdysozoa</taxon>
        <taxon>Arthropoda</taxon>
        <taxon>Hexapoda</taxon>
        <taxon>Insecta</taxon>
        <taxon>Pterygota</taxon>
        <taxon>Neoptera</taxon>
        <taxon>Endopterygota</taxon>
        <taxon>Diptera</taxon>
        <taxon>Brachycera</taxon>
        <taxon>Muscomorpha</taxon>
        <taxon>Ephydroidea</taxon>
        <taxon>Drosophilidae</taxon>
        <taxon>Drosophila</taxon>
        <taxon>Sophophora</taxon>
    </lineage>
</organism>
<evidence type="ECO:0000313" key="1">
    <source>
        <dbReference type="EMBL" id="KAI8041952.1"/>
    </source>
</evidence>
<sequence>NSQKEPFGKSSGLVDFRRFECVDHIASSATFTVTNLLDNHLN</sequence>
<keyword evidence="2" id="KW-1185">Reference proteome</keyword>
<accession>A0A9P9YRX7</accession>
<protein>
    <submittedName>
        <fullName evidence="1">Uncharacterized protein</fullName>
    </submittedName>
</protein>
<comment type="caution">
    <text evidence="1">The sequence shown here is derived from an EMBL/GenBank/DDBJ whole genome shotgun (WGS) entry which is preliminary data.</text>
</comment>
<evidence type="ECO:0000313" key="2">
    <source>
        <dbReference type="Proteomes" id="UP001059596"/>
    </source>
</evidence>
<dbReference type="EMBL" id="JAMKOV010000002">
    <property type="protein sequence ID" value="KAI8041952.1"/>
    <property type="molecule type" value="Genomic_DNA"/>
</dbReference>
<dbReference type="Proteomes" id="UP001059596">
    <property type="component" value="Unassembled WGS sequence"/>
</dbReference>